<dbReference type="Gene3D" id="1.20.144.10">
    <property type="entry name" value="Phosphatidic acid phosphatase type 2/haloperoxidase"/>
    <property type="match status" value="1"/>
</dbReference>
<evidence type="ECO:0000256" key="2">
    <source>
        <dbReference type="SAM" id="Phobius"/>
    </source>
</evidence>
<evidence type="ECO:0000313" key="4">
    <source>
        <dbReference type="EMBL" id="SNT12638.1"/>
    </source>
</evidence>
<accession>A0A239K4B9</accession>
<dbReference type="EMBL" id="FZPA01000012">
    <property type="protein sequence ID" value="SNT12638.1"/>
    <property type="molecule type" value="Genomic_DNA"/>
</dbReference>
<feature type="transmembrane region" description="Helical" evidence="2">
    <location>
        <begin position="204"/>
        <end position="229"/>
    </location>
</feature>
<reference evidence="4 5" key="1">
    <citation type="submission" date="2017-06" db="EMBL/GenBank/DDBJ databases">
        <authorList>
            <person name="Kim H.J."/>
            <person name="Triplett B.A."/>
        </authorList>
    </citation>
    <scope>NUCLEOTIDE SEQUENCE [LARGE SCALE GENOMIC DNA]</scope>
    <source>
        <strain evidence="4 5">DS15</strain>
    </source>
</reference>
<dbReference type="Proteomes" id="UP000198339">
    <property type="component" value="Unassembled WGS sequence"/>
</dbReference>
<feature type="transmembrane region" description="Helical" evidence="2">
    <location>
        <begin position="174"/>
        <end position="192"/>
    </location>
</feature>
<feature type="transmembrane region" description="Helical" evidence="2">
    <location>
        <begin position="272"/>
        <end position="291"/>
    </location>
</feature>
<protein>
    <submittedName>
        <fullName evidence="4">PAP2 superfamily protein</fullName>
    </submittedName>
</protein>
<dbReference type="RefSeq" id="WP_141134008.1">
    <property type="nucleotide sequence ID" value="NZ_FZPA01000012.1"/>
</dbReference>
<proteinExistence type="predicted"/>
<feature type="region of interest" description="Disordered" evidence="1">
    <location>
        <begin position="1"/>
        <end position="20"/>
    </location>
</feature>
<feature type="transmembrane region" description="Helical" evidence="2">
    <location>
        <begin position="59"/>
        <end position="79"/>
    </location>
</feature>
<feature type="transmembrane region" description="Helical" evidence="2">
    <location>
        <begin position="106"/>
        <end position="128"/>
    </location>
</feature>
<keyword evidence="2" id="KW-0472">Membrane</keyword>
<name>A0A239K4B9_9SPHN</name>
<sequence length="367" mass="41411">MFDQPAFPIPSRSQPGPTKNKLSTKAVVICLALAATISAAALIYANILAQRYGLPPVRISESIGLGGLILIFSFPFWILRRLLHHYRSGQPNPAALIRDDILKNKFHFFMSLCIYVILFYAFASYTTIKVLIPSVMDFYFDIDARYLEYKIFGNDLVYYTHKFVGTYPTLAVEWFYSLWHVVNIYTAMWVIFSKNYVLKLRALITMLMSWIFLGSVMAIALSSVGPILFDHFYGGTAFAPLLDRLARLSEYGIGATMKARQFLLDNYGTLRLGSGISAMPSLHVGMAFLWFLMVPREYPGIRYLALAYFAVILFGSVHLGWHWLSDGIVSVVFVFGFWNLAGWIVQTANGNSSYARKSRAIAADRPG</sequence>
<feature type="transmembrane region" description="Helical" evidence="2">
    <location>
        <begin position="26"/>
        <end position="47"/>
    </location>
</feature>
<dbReference type="GO" id="GO:0016020">
    <property type="term" value="C:membrane"/>
    <property type="evidence" value="ECO:0007669"/>
    <property type="project" value="UniProtKB-SubCell"/>
</dbReference>
<keyword evidence="2" id="KW-0812">Transmembrane</keyword>
<feature type="domain" description="Inositolphosphotransferase Aur1/Ipt1" evidence="3">
    <location>
        <begin position="171"/>
        <end position="336"/>
    </location>
</feature>
<keyword evidence="2" id="KW-1133">Transmembrane helix</keyword>
<feature type="compositionally biased region" description="Polar residues" evidence="1">
    <location>
        <begin position="11"/>
        <end position="20"/>
    </location>
</feature>
<gene>
    <name evidence="4" type="ORF">SAMN06295955_11274</name>
</gene>
<feature type="transmembrane region" description="Helical" evidence="2">
    <location>
        <begin position="327"/>
        <end position="349"/>
    </location>
</feature>
<evidence type="ECO:0000313" key="5">
    <source>
        <dbReference type="Proteomes" id="UP000198339"/>
    </source>
</evidence>
<dbReference type="Pfam" id="PF14378">
    <property type="entry name" value="PAP2_3"/>
    <property type="match status" value="1"/>
</dbReference>
<dbReference type="OrthoDB" id="9816314at2"/>
<feature type="transmembrane region" description="Helical" evidence="2">
    <location>
        <begin position="303"/>
        <end position="321"/>
    </location>
</feature>
<evidence type="ECO:0000256" key="1">
    <source>
        <dbReference type="SAM" id="MobiDB-lite"/>
    </source>
</evidence>
<dbReference type="AlphaFoldDB" id="A0A239K4B9"/>
<organism evidence="4 5">
    <name type="scientific">Sphingopyxis indica</name>
    <dbReference type="NCBI Taxonomy" id="436663"/>
    <lineage>
        <taxon>Bacteria</taxon>
        <taxon>Pseudomonadati</taxon>
        <taxon>Pseudomonadota</taxon>
        <taxon>Alphaproteobacteria</taxon>
        <taxon>Sphingomonadales</taxon>
        <taxon>Sphingomonadaceae</taxon>
        <taxon>Sphingopyxis</taxon>
    </lineage>
</organism>
<evidence type="ECO:0000259" key="3">
    <source>
        <dbReference type="Pfam" id="PF14378"/>
    </source>
</evidence>
<dbReference type="InterPro" id="IPR026841">
    <property type="entry name" value="Aur1/Ipt1"/>
</dbReference>
<keyword evidence="5" id="KW-1185">Reference proteome</keyword>